<reference evidence="1" key="1">
    <citation type="journal article" date="2015" name="Nature">
        <title>Complex archaea that bridge the gap between prokaryotes and eukaryotes.</title>
        <authorList>
            <person name="Spang A."/>
            <person name="Saw J.H."/>
            <person name="Jorgensen S.L."/>
            <person name="Zaremba-Niedzwiedzka K."/>
            <person name="Martijn J."/>
            <person name="Lind A.E."/>
            <person name="van Eijk R."/>
            <person name="Schleper C."/>
            <person name="Guy L."/>
            <person name="Ettema T.J."/>
        </authorList>
    </citation>
    <scope>NUCLEOTIDE SEQUENCE</scope>
</reference>
<gene>
    <name evidence="1" type="ORF">LCGC14_1403000</name>
</gene>
<dbReference type="EMBL" id="LAZR01009183">
    <property type="protein sequence ID" value="KKM74165.1"/>
    <property type="molecule type" value="Genomic_DNA"/>
</dbReference>
<accession>A0A0F9MBV8</accession>
<proteinExistence type="predicted"/>
<name>A0A0F9MBV8_9ZZZZ</name>
<protein>
    <submittedName>
        <fullName evidence="1">Uncharacterized protein</fullName>
    </submittedName>
</protein>
<comment type="caution">
    <text evidence="1">The sequence shown here is derived from an EMBL/GenBank/DDBJ whole genome shotgun (WGS) entry which is preliminary data.</text>
</comment>
<dbReference type="AlphaFoldDB" id="A0A0F9MBV8"/>
<evidence type="ECO:0000313" key="1">
    <source>
        <dbReference type="EMBL" id="KKM74165.1"/>
    </source>
</evidence>
<sequence length="108" mass="12604">MSELWEVEQDKDNGRDCWNVCEGDQVVFTCYSAFIADRVALEHNVFRSMSDEQVKELATNMVTYYALRADLNEAVGLLRWTLGVVDTMYHERFNDKLCAFLNRHMEGK</sequence>
<organism evidence="1">
    <name type="scientific">marine sediment metagenome</name>
    <dbReference type="NCBI Taxonomy" id="412755"/>
    <lineage>
        <taxon>unclassified sequences</taxon>
        <taxon>metagenomes</taxon>
        <taxon>ecological metagenomes</taxon>
    </lineage>
</organism>